<protein>
    <recommendedName>
        <fullName evidence="4">Kazal-like domain-containing protein</fullName>
    </recommendedName>
</protein>
<evidence type="ECO:0000256" key="2">
    <source>
        <dbReference type="ARBA" id="ARBA00022900"/>
    </source>
</evidence>
<keyword evidence="3" id="KW-1015">Disulfide bond</keyword>
<gene>
    <name evidence="5" type="ORF">ACJMK2_010987</name>
</gene>
<sequence>MEPNLHSSRKWETVWWAIVELLVFIILVSDVTDHFTNCNWVLHHSCDTYGHSQQCGTDGFTYDNRCLFAKAYCRDTSLHVAHDGPCINVGTSVKPTDTAISGSTNPPMYSGSEAVLDFFCTYLSHEICTSTKDEICGSDNVTYINPCEFEKERCSHRYLHAQYFGPC</sequence>
<keyword evidence="1" id="KW-0646">Protease inhibitor</keyword>
<accession>A0ABD3V6N4</accession>
<dbReference type="GO" id="GO:0004867">
    <property type="term" value="F:serine-type endopeptidase inhibitor activity"/>
    <property type="evidence" value="ECO:0007669"/>
    <property type="project" value="UniProtKB-KW"/>
</dbReference>
<dbReference type="SUPFAM" id="SSF100895">
    <property type="entry name" value="Kazal-type serine protease inhibitors"/>
    <property type="match status" value="2"/>
</dbReference>
<dbReference type="Gene3D" id="3.30.60.30">
    <property type="match status" value="2"/>
</dbReference>
<feature type="domain" description="Kazal-like" evidence="4">
    <location>
        <begin position="114"/>
        <end position="167"/>
    </location>
</feature>
<dbReference type="SMART" id="SM00280">
    <property type="entry name" value="KAZAL"/>
    <property type="match status" value="2"/>
</dbReference>
<comment type="caution">
    <text evidence="5">The sequence shown here is derived from an EMBL/GenBank/DDBJ whole genome shotgun (WGS) entry which is preliminary data.</text>
</comment>
<evidence type="ECO:0000313" key="6">
    <source>
        <dbReference type="Proteomes" id="UP001634394"/>
    </source>
</evidence>
<evidence type="ECO:0000256" key="3">
    <source>
        <dbReference type="ARBA" id="ARBA00023157"/>
    </source>
</evidence>
<dbReference type="CDD" id="cd00104">
    <property type="entry name" value="KAZAL_FS"/>
    <property type="match status" value="2"/>
</dbReference>
<proteinExistence type="predicted"/>
<dbReference type="PANTHER" id="PTHR10913">
    <property type="entry name" value="FOLLISTATIN-RELATED"/>
    <property type="match status" value="1"/>
</dbReference>
<dbReference type="InterPro" id="IPR002350">
    <property type="entry name" value="Kazal_dom"/>
</dbReference>
<dbReference type="PROSITE" id="PS51465">
    <property type="entry name" value="KAZAL_2"/>
    <property type="match status" value="2"/>
</dbReference>
<name>A0ABD3V6N4_SINWO</name>
<evidence type="ECO:0000256" key="1">
    <source>
        <dbReference type="ARBA" id="ARBA00022690"/>
    </source>
</evidence>
<evidence type="ECO:0000259" key="4">
    <source>
        <dbReference type="PROSITE" id="PS51465"/>
    </source>
</evidence>
<reference evidence="5 6" key="1">
    <citation type="submission" date="2024-11" db="EMBL/GenBank/DDBJ databases">
        <title>Chromosome-level genome assembly of the freshwater bivalve Anodonta woodiana.</title>
        <authorList>
            <person name="Chen X."/>
        </authorList>
    </citation>
    <scope>NUCLEOTIDE SEQUENCE [LARGE SCALE GENOMIC DNA]</scope>
    <source>
        <strain evidence="5">MN2024</strain>
        <tissue evidence="5">Gills</tissue>
    </source>
</reference>
<dbReference type="InterPro" id="IPR050653">
    <property type="entry name" value="Prot_Inhib_GrowthFact_Antg"/>
</dbReference>
<dbReference type="EMBL" id="JBJQND010000013">
    <property type="protein sequence ID" value="KAL3856210.1"/>
    <property type="molecule type" value="Genomic_DNA"/>
</dbReference>
<dbReference type="AlphaFoldDB" id="A0ABD3V6N4"/>
<keyword evidence="6" id="KW-1185">Reference proteome</keyword>
<dbReference type="Proteomes" id="UP001634394">
    <property type="component" value="Unassembled WGS sequence"/>
</dbReference>
<dbReference type="Pfam" id="PF07648">
    <property type="entry name" value="Kazal_2"/>
    <property type="match status" value="1"/>
</dbReference>
<dbReference type="InterPro" id="IPR036058">
    <property type="entry name" value="Kazal_dom_sf"/>
</dbReference>
<keyword evidence="2" id="KW-0722">Serine protease inhibitor</keyword>
<dbReference type="PANTHER" id="PTHR10913:SF45">
    <property type="entry name" value="FOLLISTATIN, ISOFORM A-RELATED"/>
    <property type="match status" value="1"/>
</dbReference>
<evidence type="ECO:0000313" key="5">
    <source>
        <dbReference type="EMBL" id="KAL3856210.1"/>
    </source>
</evidence>
<feature type="domain" description="Kazal-like" evidence="4">
    <location>
        <begin position="32"/>
        <end position="88"/>
    </location>
</feature>
<dbReference type="Pfam" id="PF00050">
    <property type="entry name" value="Kazal_1"/>
    <property type="match status" value="1"/>
</dbReference>
<organism evidence="5 6">
    <name type="scientific">Sinanodonta woodiana</name>
    <name type="common">Chinese pond mussel</name>
    <name type="synonym">Anodonta woodiana</name>
    <dbReference type="NCBI Taxonomy" id="1069815"/>
    <lineage>
        <taxon>Eukaryota</taxon>
        <taxon>Metazoa</taxon>
        <taxon>Spiralia</taxon>
        <taxon>Lophotrochozoa</taxon>
        <taxon>Mollusca</taxon>
        <taxon>Bivalvia</taxon>
        <taxon>Autobranchia</taxon>
        <taxon>Heteroconchia</taxon>
        <taxon>Palaeoheterodonta</taxon>
        <taxon>Unionida</taxon>
        <taxon>Unionoidea</taxon>
        <taxon>Unionidae</taxon>
        <taxon>Unioninae</taxon>
        <taxon>Sinanodonta</taxon>
    </lineage>
</organism>